<dbReference type="FunFam" id="2.60.120.290:FF:000005">
    <property type="entry name" value="Procollagen C-endopeptidase enhancer 1"/>
    <property type="match status" value="3"/>
</dbReference>
<feature type="domain" description="CUB" evidence="4">
    <location>
        <begin position="857"/>
        <end position="979"/>
    </location>
</feature>
<name>A0A7J7JW85_BUGNE</name>
<feature type="domain" description="CUB" evidence="4">
    <location>
        <begin position="500"/>
        <end position="612"/>
    </location>
</feature>
<keyword evidence="1" id="KW-0677">Repeat</keyword>
<dbReference type="AlphaFoldDB" id="A0A7J7JW85"/>
<proteinExistence type="predicted"/>
<dbReference type="PANTHER" id="PTHR24251">
    <property type="entry name" value="OVOCHYMASE-RELATED"/>
    <property type="match status" value="1"/>
</dbReference>
<evidence type="ECO:0000259" key="4">
    <source>
        <dbReference type="PROSITE" id="PS01180"/>
    </source>
</evidence>
<dbReference type="Proteomes" id="UP000593567">
    <property type="component" value="Unassembled WGS sequence"/>
</dbReference>
<dbReference type="PROSITE" id="PS01180">
    <property type="entry name" value="CUB"/>
    <property type="match status" value="10"/>
</dbReference>
<feature type="domain" description="CUB" evidence="4">
    <location>
        <begin position="981"/>
        <end position="1092"/>
    </location>
</feature>
<dbReference type="FunFam" id="2.60.120.290:FF:000013">
    <property type="entry name" value="Membrane frizzled-related protein"/>
    <property type="match status" value="4"/>
</dbReference>
<feature type="domain" description="CUB" evidence="4">
    <location>
        <begin position="8"/>
        <end position="121"/>
    </location>
</feature>
<evidence type="ECO:0000256" key="3">
    <source>
        <dbReference type="PROSITE-ProRule" id="PRU00059"/>
    </source>
</evidence>
<feature type="domain" description="CUB" evidence="4">
    <location>
        <begin position="614"/>
        <end position="729"/>
    </location>
</feature>
<dbReference type="OrthoDB" id="6154841at2759"/>
<evidence type="ECO:0000256" key="1">
    <source>
        <dbReference type="ARBA" id="ARBA00022737"/>
    </source>
</evidence>
<feature type="domain" description="CUB" evidence="4">
    <location>
        <begin position="379"/>
        <end position="499"/>
    </location>
</feature>
<keyword evidence="2" id="KW-1015">Disulfide bond</keyword>
<dbReference type="Gene3D" id="2.60.120.290">
    <property type="entry name" value="Spermadhesin, CUB domain"/>
    <property type="match status" value="10"/>
</dbReference>
<dbReference type="SUPFAM" id="SSF49854">
    <property type="entry name" value="Spermadhesin, CUB domain"/>
    <property type="match status" value="10"/>
</dbReference>
<feature type="domain" description="CUB" evidence="4">
    <location>
        <begin position="262"/>
        <end position="375"/>
    </location>
</feature>
<dbReference type="Pfam" id="PF00431">
    <property type="entry name" value="CUB"/>
    <property type="match status" value="10"/>
</dbReference>
<dbReference type="InterPro" id="IPR035914">
    <property type="entry name" value="Sperma_CUB_dom_sf"/>
</dbReference>
<gene>
    <name evidence="5" type="ORF">EB796_011580</name>
</gene>
<evidence type="ECO:0000256" key="2">
    <source>
        <dbReference type="ARBA" id="ARBA00023157"/>
    </source>
</evidence>
<feature type="domain" description="CUB" evidence="4">
    <location>
        <begin position="736"/>
        <end position="853"/>
    </location>
</feature>
<dbReference type="SMART" id="SM00042">
    <property type="entry name" value="CUB"/>
    <property type="match status" value="10"/>
</dbReference>
<feature type="domain" description="CUB" evidence="4">
    <location>
        <begin position="1096"/>
        <end position="1204"/>
    </location>
</feature>
<comment type="caution">
    <text evidence="3">Lacks conserved residue(s) required for the propagation of feature annotation.</text>
</comment>
<dbReference type="InterPro" id="IPR000859">
    <property type="entry name" value="CUB_dom"/>
</dbReference>
<accession>A0A7J7JW85</accession>
<comment type="caution">
    <text evidence="5">The sequence shown here is derived from an EMBL/GenBank/DDBJ whole genome shotgun (WGS) entry which is preliminary data.</text>
</comment>
<dbReference type="EMBL" id="VXIV02001752">
    <property type="protein sequence ID" value="KAF6030115.1"/>
    <property type="molecule type" value="Genomic_DNA"/>
</dbReference>
<feature type="domain" description="CUB" evidence="4">
    <location>
        <begin position="126"/>
        <end position="260"/>
    </location>
</feature>
<evidence type="ECO:0000313" key="5">
    <source>
        <dbReference type="EMBL" id="KAF6030115.1"/>
    </source>
</evidence>
<dbReference type="CDD" id="cd00041">
    <property type="entry name" value="CUB"/>
    <property type="match status" value="10"/>
</dbReference>
<evidence type="ECO:0000313" key="6">
    <source>
        <dbReference type="Proteomes" id="UP000593567"/>
    </source>
</evidence>
<keyword evidence="6" id="KW-1185">Reference proteome</keyword>
<organism evidence="5 6">
    <name type="scientific">Bugula neritina</name>
    <name type="common">Brown bryozoan</name>
    <name type="synonym">Sertularia neritina</name>
    <dbReference type="NCBI Taxonomy" id="10212"/>
    <lineage>
        <taxon>Eukaryota</taxon>
        <taxon>Metazoa</taxon>
        <taxon>Spiralia</taxon>
        <taxon>Lophotrochozoa</taxon>
        <taxon>Bryozoa</taxon>
        <taxon>Gymnolaemata</taxon>
        <taxon>Cheilostomatida</taxon>
        <taxon>Flustrina</taxon>
        <taxon>Buguloidea</taxon>
        <taxon>Bugulidae</taxon>
        <taxon>Bugula</taxon>
    </lineage>
</organism>
<protein>
    <recommendedName>
        <fullName evidence="4">CUB domain-containing protein</fullName>
    </recommendedName>
</protein>
<sequence length="1221" mass="133351">MFTCFAACGGELTNPSGIIQSPNYPNYYPHSRDCRWYITAPEGKRITVTIMDFEIEHQGSCYYDYVEFINGHLDRSPTIAKYCGNVSSTTVIESTSRCMTIHFNSDGSISNGGFRLRYTTSEPAICGGAIRPTVGQIGYITTPNYNETILPNGTIALSGLYPNNYQCEWTIVGDTNLNSSIIIRFQPDRFKLEHHGECIYDFLQINEGLTSDGLLAGQFCSNLTNNVPPQVAIPGNQMWLAFISDQSVQHEGFNISYQYAPCGGVIRGDNGVITSPNYPQPYDHDMGCAWEIIADEGLQIELTVNNFDLEESSKCAYDYLALYNGDSHTSPQIAKVCSASAVGTTYTSASNVMRVEFVSDISQAGNGFKLTYRVKSQGCGGVFTDIRGNITSQNYPNTYPSNIECEWDIIVPDGYRVFIFADGIFDIESGGAGSNNCYYDYIQFFDVDANGVATQLSDKLCGHTLDPSSFKSGRNHMRVKFRSDQWTGGQGFNLVWTTRCGGKYHADSGLIFSPGYPTNYHHNLTCDYELIAEPTQFVVLQFDENNFRIEPGSTCQFDSVSVYEGNVNGTRLGKFCGLTAPGPVATRGTMFIQFKTDQSIADDGFKATFVKSDCGGSFNGSSGSISSPTHPVDYHNNLNCTYSIEVSTNRSVNLRFEEFELEAGVNQGCQYDYVAVYDGDVISNSSLIGKYCGSALPSQIRTVSNKMTVVFKTDASVTKGGFRALYTETYGPAQGCGGQVNVTTGAIGMIQSLSDSSGRYLNDQDCVWHLTAPDNKIIRVSLSDVSIENHGACQYDGLELFDGISAQDPKITPTICGNSPATQYLSSSNMMRIRFYADSSVNANGFIIHYTPTDRLCGGVFAIGDDDGPVNISSPGYPSTPDQNPTNCRWSLGAPSGKQIRLTINDLLISGDSDCSTNFLHLRDKSSFVSEGPAQDLQICNISTPFIFDSYGDEVEINFRFSALSSASFRGFQLTYELANCNRTYSALDGRVVSPGWPNRYPHNMNCVITIAIPDPNKRIAMYFNQFDIEDHNSCRYDYIEVFDGSLSNSIGKHCGAVIPDPIVSNTSTVLIQVKSDSSINLGGFEMTYVASNSGCGGTLTATSGTFSSPPPGISNCVWVLDLPTRRRPTIQFPVMDLRQNSTACAGAHVEIRDGGNSLAPLMGRYCDGSVPSLTASSNKLYVKYVVVTPVHSESKFTARYSSGQQPLASSALIRLRSIVA</sequence>
<reference evidence="5" key="1">
    <citation type="submission" date="2020-06" db="EMBL/GenBank/DDBJ databases">
        <title>Draft genome of Bugula neritina, a colonial animal packing powerful symbionts and potential medicines.</title>
        <authorList>
            <person name="Rayko M."/>
        </authorList>
    </citation>
    <scope>NUCLEOTIDE SEQUENCE [LARGE SCALE GENOMIC DNA]</scope>
    <source>
        <strain evidence="5">Kwan_BN1</strain>
    </source>
</reference>